<dbReference type="GO" id="GO:0046872">
    <property type="term" value="F:metal ion binding"/>
    <property type="evidence" value="ECO:0007669"/>
    <property type="project" value="UniProtKB-KW"/>
</dbReference>
<comment type="caution">
    <text evidence="11">The sequence shown here is derived from an EMBL/GenBank/DDBJ whole genome shotgun (WGS) entry which is preliminary data.</text>
</comment>
<keyword evidence="8" id="KW-0456">Lyase</keyword>
<evidence type="ECO:0000256" key="6">
    <source>
        <dbReference type="ARBA" id="ARBA00022723"/>
    </source>
</evidence>
<dbReference type="Pfam" id="PF01242">
    <property type="entry name" value="PTPS"/>
    <property type="match status" value="1"/>
</dbReference>
<evidence type="ECO:0000256" key="4">
    <source>
        <dbReference type="ARBA" id="ARBA00012982"/>
    </source>
</evidence>
<dbReference type="Proteomes" id="UP000886058">
    <property type="component" value="Unassembled WGS sequence"/>
</dbReference>
<dbReference type="Gene3D" id="3.30.479.10">
    <property type="entry name" value="6-pyruvoyl tetrahydropterin synthase/QueD"/>
    <property type="match status" value="1"/>
</dbReference>
<comment type="pathway">
    <text evidence="2">Purine metabolism; 7-cyano-7-deazaguanine biosynthesis.</text>
</comment>
<dbReference type="AlphaFoldDB" id="A0A7C5DGK8"/>
<dbReference type="FunFam" id="3.30.479.10:FF:000003">
    <property type="entry name" value="6-pyruvoyl tetrahydrobiopterin synthase"/>
    <property type="match status" value="1"/>
</dbReference>
<dbReference type="UniPathway" id="UPA00391"/>
<name>A0A7C5DGK8_9CHLB</name>
<dbReference type="EMBL" id="DRSQ01000230">
    <property type="protein sequence ID" value="HHE33028.1"/>
    <property type="molecule type" value="Genomic_DNA"/>
</dbReference>
<dbReference type="SUPFAM" id="SSF55620">
    <property type="entry name" value="Tetrahydrobiopterin biosynthesis enzymes-like"/>
    <property type="match status" value="1"/>
</dbReference>
<evidence type="ECO:0000256" key="7">
    <source>
        <dbReference type="ARBA" id="ARBA00022833"/>
    </source>
</evidence>
<comment type="cofactor">
    <cofactor evidence="1">
        <name>Zn(2+)</name>
        <dbReference type="ChEBI" id="CHEBI:29105"/>
    </cofactor>
</comment>
<evidence type="ECO:0000256" key="8">
    <source>
        <dbReference type="ARBA" id="ARBA00023239"/>
    </source>
</evidence>
<reference evidence="11" key="1">
    <citation type="journal article" date="2020" name="mSystems">
        <title>Genome- and Community-Level Interaction Insights into Carbon Utilization and Element Cycling Functions of Hydrothermarchaeota in Hydrothermal Sediment.</title>
        <authorList>
            <person name="Zhou Z."/>
            <person name="Liu Y."/>
            <person name="Xu W."/>
            <person name="Pan J."/>
            <person name="Luo Z.H."/>
            <person name="Li M."/>
        </authorList>
    </citation>
    <scope>NUCLEOTIDE SEQUENCE [LARGE SCALE GENOMIC DNA]</scope>
    <source>
        <strain evidence="11">HyVt-633</strain>
    </source>
</reference>
<evidence type="ECO:0000256" key="10">
    <source>
        <dbReference type="ARBA" id="ARBA00048807"/>
    </source>
</evidence>
<protein>
    <recommendedName>
        <fullName evidence="5">6-carboxy-5,6,7,8-tetrahydropterin synthase</fullName>
        <ecNumber evidence="4">4.1.2.50</ecNumber>
    </recommendedName>
    <alternativeName>
        <fullName evidence="9">Queuosine biosynthesis protein QueD</fullName>
    </alternativeName>
</protein>
<keyword evidence="6" id="KW-0479">Metal-binding</keyword>
<dbReference type="EC" id="4.1.2.50" evidence="4"/>
<proteinExistence type="inferred from homology"/>
<dbReference type="InterPro" id="IPR007115">
    <property type="entry name" value="6-PTP_synth/QueD"/>
</dbReference>
<comment type="catalytic activity">
    <reaction evidence="10">
        <text>7,8-dihydroneopterin 3'-triphosphate + H2O = 6-carboxy-5,6,7,8-tetrahydropterin + triphosphate + acetaldehyde + 2 H(+)</text>
        <dbReference type="Rhea" id="RHEA:27966"/>
        <dbReference type="ChEBI" id="CHEBI:15343"/>
        <dbReference type="ChEBI" id="CHEBI:15377"/>
        <dbReference type="ChEBI" id="CHEBI:15378"/>
        <dbReference type="ChEBI" id="CHEBI:18036"/>
        <dbReference type="ChEBI" id="CHEBI:58462"/>
        <dbReference type="ChEBI" id="CHEBI:61032"/>
        <dbReference type="EC" id="4.1.2.50"/>
    </reaction>
</comment>
<organism evidence="11">
    <name type="scientific">Chlorobaculum parvum</name>
    <dbReference type="NCBI Taxonomy" id="274539"/>
    <lineage>
        <taxon>Bacteria</taxon>
        <taxon>Pseudomonadati</taxon>
        <taxon>Chlorobiota</taxon>
        <taxon>Chlorobiia</taxon>
        <taxon>Chlorobiales</taxon>
        <taxon>Chlorobiaceae</taxon>
        <taxon>Chlorobaculum</taxon>
    </lineage>
</organism>
<accession>A0A7C5DGK8</accession>
<sequence length="149" mass="17423">MNDILEKPRKIYVTRSIEFNAAHRLFNPELSEEENQCLYGKCSGEYGHGHNYLLEITLSGPIDRKTGYLFDLKKLKTILEEEIVARFDHRHMNFEVKELQNHVPTTEILAVVVWDILETRLETITKQEVSLHKVKIHETGKNSITYRGE</sequence>
<evidence type="ECO:0000256" key="5">
    <source>
        <dbReference type="ARBA" id="ARBA00018141"/>
    </source>
</evidence>
<evidence type="ECO:0000256" key="3">
    <source>
        <dbReference type="ARBA" id="ARBA00008900"/>
    </source>
</evidence>
<evidence type="ECO:0000256" key="2">
    <source>
        <dbReference type="ARBA" id="ARBA00005061"/>
    </source>
</evidence>
<dbReference type="PANTHER" id="PTHR12589:SF7">
    <property type="entry name" value="6-PYRUVOYL TETRAHYDROBIOPTERIN SYNTHASE"/>
    <property type="match status" value="1"/>
</dbReference>
<evidence type="ECO:0000256" key="9">
    <source>
        <dbReference type="ARBA" id="ARBA00031449"/>
    </source>
</evidence>
<dbReference type="InterPro" id="IPR038418">
    <property type="entry name" value="6-PTP_synth/QueD_sf"/>
</dbReference>
<comment type="similarity">
    <text evidence="3">Belongs to the PTPS family. QueD subfamily.</text>
</comment>
<evidence type="ECO:0000256" key="1">
    <source>
        <dbReference type="ARBA" id="ARBA00001947"/>
    </source>
</evidence>
<keyword evidence="7" id="KW-0862">Zinc</keyword>
<dbReference type="PANTHER" id="PTHR12589">
    <property type="entry name" value="PYRUVOYL TETRAHYDROBIOPTERIN SYNTHASE"/>
    <property type="match status" value="1"/>
</dbReference>
<dbReference type="GO" id="GO:0070497">
    <property type="term" value="F:6-carboxytetrahydropterin synthase activity"/>
    <property type="evidence" value="ECO:0007669"/>
    <property type="project" value="UniProtKB-EC"/>
</dbReference>
<evidence type="ECO:0000313" key="11">
    <source>
        <dbReference type="EMBL" id="HHE33028.1"/>
    </source>
</evidence>
<gene>
    <name evidence="11" type="ORF">ENL07_10540</name>
</gene>